<dbReference type="AlphaFoldDB" id="A0AAV4MCS2"/>
<evidence type="ECO:0000313" key="3">
    <source>
        <dbReference type="Proteomes" id="UP001054945"/>
    </source>
</evidence>
<gene>
    <name evidence="2" type="ORF">CEXT_78591</name>
</gene>
<keyword evidence="3" id="KW-1185">Reference proteome</keyword>
<evidence type="ECO:0000256" key="1">
    <source>
        <dbReference type="SAM" id="MobiDB-lite"/>
    </source>
</evidence>
<accession>A0AAV4MCS2</accession>
<name>A0AAV4MCS2_CAEEX</name>
<comment type="caution">
    <text evidence="2">The sequence shown here is derived from an EMBL/GenBank/DDBJ whole genome shotgun (WGS) entry which is preliminary data.</text>
</comment>
<dbReference type="Proteomes" id="UP001054945">
    <property type="component" value="Unassembled WGS sequence"/>
</dbReference>
<reference evidence="2 3" key="1">
    <citation type="submission" date="2021-06" db="EMBL/GenBank/DDBJ databases">
        <title>Caerostris extrusa draft genome.</title>
        <authorList>
            <person name="Kono N."/>
            <person name="Arakawa K."/>
        </authorList>
    </citation>
    <scope>NUCLEOTIDE SEQUENCE [LARGE SCALE GENOMIC DNA]</scope>
</reference>
<sequence>MKRREDSEFLKSRKWEEIARPEYEAHCSKLTNSWATQTHLSTHSHRHTRVLRLVTHPSTHPTTHMHTHPKTDTPTYSSPNITHTHMRVCIKTCYTPSHPIPSPPHTVFEGVGG</sequence>
<evidence type="ECO:0000313" key="2">
    <source>
        <dbReference type="EMBL" id="GIX69206.1"/>
    </source>
</evidence>
<feature type="region of interest" description="Disordered" evidence="1">
    <location>
        <begin position="57"/>
        <end position="79"/>
    </location>
</feature>
<organism evidence="2 3">
    <name type="scientific">Caerostris extrusa</name>
    <name type="common">Bark spider</name>
    <name type="synonym">Caerostris bankana</name>
    <dbReference type="NCBI Taxonomy" id="172846"/>
    <lineage>
        <taxon>Eukaryota</taxon>
        <taxon>Metazoa</taxon>
        <taxon>Ecdysozoa</taxon>
        <taxon>Arthropoda</taxon>
        <taxon>Chelicerata</taxon>
        <taxon>Arachnida</taxon>
        <taxon>Araneae</taxon>
        <taxon>Araneomorphae</taxon>
        <taxon>Entelegynae</taxon>
        <taxon>Araneoidea</taxon>
        <taxon>Araneidae</taxon>
        <taxon>Caerostris</taxon>
    </lineage>
</organism>
<protein>
    <submittedName>
        <fullName evidence="2">Uncharacterized protein</fullName>
    </submittedName>
</protein>
<dbReference type="EMBL" id="BPLR01019556">
    <property type="protein sequence ID" value="GIX69206.1"/>
    <property type="molecule type" value="Genomic_DNA"/>
</dbReference>
<proteinExistence type="predicted"/>